<reference evidence="1" key="1">
    <citation type="journal article" date="2014" name="Front. Microbiol.">
        <title>High frequency of phylogenetically diverse reductive dehalogenase-homologous genes in deep subseafloor sedimentary metagenomes.</title>
        <authorList>
            <person name="Kawai M."/>
            <person name="Futagami T."/>
            <person name="Toyoda A."/>
            <person name="Takaki Y."/>
            <person name="Nishi S."/>
            <person name="Hori S."/>
            <person name="Arai W."/>
            <person name="Tsubouchi T."/>
            <person name="Morono Y."/>
            <person name="Uchiyama I."/>
            <person name="Ito T."/>
            <person name="Fujiyama A."/>
            <person name="Inagaki F."/>
            <person name="Takami H."/>
        </authorList>
    </citation>
    <scope>NUCLEOTIDE SEQUENCE</scope>
    <source>
        <strain evidence="1">Expedition CK06-06</strain>
    </source>
</reference>
<feature type="non-terminal residue" evidence="1">
    <location>
        <position position="250"/>
    </location>
</feature>
<comment type="caution">
    <text evidence="1">The sequence shown here is derived from an EMBL/GenBank/DDBJ whole genome shotgun (WGS) entry which is preliminary data.</text>
</comment>
<sequence length="250" mass="28457">MDYSLVFKCIDINDHVFLQQDFKIEYPFDFQYPIEQPFIEIDYSLVCFDDGLTYYNTFGRNDKLEIIYGIKADGSWYESVYSTSVSESQTKKFDVAQFLANNRLNHFEDFEVTFIIIGDNTDLTVNYVALKSDLQTKESYRIVDLNSGFVSSWTDFDSSIITQLSDFGTLPIKFALEYKVTDSAGNNAITSTYNGGYDFVLYSTETSLAWSDNNIDLNSASSSERTLLFNANFGGANLLDVYINGFLYGT</sequence>
<evidence type="ECO:0000313" key="1">
    <source>
        <dbReference type="EMBL" id="GAH59718.1"/>
    </source>
</evidence>
<name>X1IQ96_9ZZZZ</name>
<proteinExistence type="predicted"/>
<accession>X1IQ96</accession>
<gene>
    <name evidence="1" type="ORF">S03H2_34973</name>
</gene>
<protein>
    <submittedName>
        <fullName evidence="1">Uncharacterized protein</fullName>
    </submittedName>
</protein>
<dbReference type="AlphaFoldDB" id="X1IQ96"/>
<organism evidence="1">
    <name type="scientific">marine sediment metagenome</name>
    <dbReference type="NCBI Taxonomy" id="412755"/>
    <lineage>
        <taxon>unclassified sequences</taxon>
        <taxon>metagenomes</taxon>
        <taxon>ecological metagenomes</taxon>
    </lineage>
</organism>
<dbReference type="EMBL" id="BARU01021363">
    <property type="protein sequence ID" value="GAH59718.1"/>
    <property type="molecule type" value="Genomic_DNA"/>
</dbReference>